<dbReference type="KEGG" id="gba:J421_2657"/>
<dbReference type="AlphaFoldDB" id="W0RGJ8"/>
<reference evidence="1 2" key="1">
    <citation type="journal article" date="2014" name="Genome Announc.">
        <title>Genome Sequence and Methylome of Soil Bacterium Gemmatirosa kalamazoonensis KBS708T, a Member of the Rarely Cultivated Gemmatimonadetes Phylum.</title>
        <authorList>
            <person name="Debruyn J.M."/>
            <person name="Radosevich M."/>
            <person name="Wommack K.E."/>
            <person name="Polson S.W."/>
            <person name="Hauser L.J."/>
            <person name="Fawaz M.N."/>
            <person name="Korlach J."/>
            <person name="Tsai Y.C."/>
        </authorList>
    </citation>
    <scope>NUCLEOTIDE SEQUENCE [LARGE SCALE GENOMIC DNA]</scope>
    <source>
        <strain evidence="1 2">KBS708</strain>
    </source>
</reference>
<dbReference type="InterPro" id="IPR014756">
    <property type="entry name" value="Ig_E-set"/>
</dbReference>
<dbReference type="eggNOG" id="COG5492">
    <property type="taxonomic scope" value="Bacteria"/>
</dbReference>
<dbReference type="SUPFAM" id="SSF81296">
    <property type="entry name" value="E set domains"/>
    <property type="match status" value="1"/>
</dbReference>
<proteinExistence type="predicted"/>
<dbReference type="InterPro" id="IPR013783">
    <property type="entry name" value="Ig-like_fold"/>
</dbReference>
<accession>W0RGJ8</accession>
<dbReference type="EMBL" id="CP007128">
    <property type="protein sequence ID" value="AHG90194.1"/>
    <property type="molecule type" value="Genomic_DNA"/>
</dbReference>
<dbReference type="Gene3D" id="2.60.40.10">
    <property type="entry name" value="Immunoglobulins"/>
    <property type="match status" value="1"/>
</dbReference>
<dbReference type="InParanoid" id="W0RGJ8"/>
<dbReference type="STRING" id="861299.J421_2657"/>
<organism evidence="1 2">
    <name type="scientific">Gemmatirosa kalamazoonensis</name>
    <dbReference type="NCBI Taxonomy" id="861299"/>
    <lineage>
        <taxon>Bacteria</taxon>
        <taxon>Pseudomonadati</taxon>
        <taxon>Gemmatimonadota</taxon>
        <taxon>Gemmatimonadia</taxon>
        <taxon>Gemmatimonadales</taxon>
        <taxon>Gemmatimonadaceae</taxon>
        <taxon>Gemmatirosa</taxon>
    </lineage>
</organism>
<keyword evidence="2" id="KW-1185">Reference proteome</keyword>
<evidence type="ECO:0000313" key="2">
    <source>
        <dbReference type="Proteomes" id="UP000019151"/>
    </source>
</evidence>
<name>W0RGJ8_9BACT</name>
<sequence length="765" mass="80314">MTVNNGLATLWRTLTAPGLAALCTIVLGLALACGGTDPTAPLPLYTVLPIGGVQLAAPAGSELRQPIQVEVREPDGAPAKGVAVRFRIVSGRGAVLTDTLVATNADGVGLTRLRLGGTRDSVVIAGSVRGQEDRGVEFRVLPTAPAELIAVQPATYASGDTIVLRGARLADGGSDVLFGSARGRVVGAPSDTLVQAVVPPCLPSGAVSVAVRTGSATTNSVPTVSLSADAPLRLATGEGITSRGTEAGCLRLQTPGQRYLLVPQYASYADSVPAERQYALAIDGATTATMVDDSARRASVQPAAGRLDVRGAFEQMLRATERDIARDVARDAAPAEPTDLEGARAEVRSPNTAALTDLPPPPSLGSTRTFRVLSRLDGTAFTSTTARLRYAGTNILLYEDVGAPAPLADTTVTQLGDLFDRTLYEIDATTFGTESDIDGNGRVIVLMTPLVNALTSAAQCTSQGYVPGYFFGVDLDTRNKNSNRGEIYYSFVPDPGGERSCPHRLGDVMALLPATFLHEFQHMISFNQHVLVRRGSVEAVWLNEGLSHVAEELGARYYDVRYPAPSGRTQTSALLPDSAVPFLRGNLENATLYLSSPTSHSVTAFRDFGTLEERGAAWLFLKWLGAQKGDGVYARLVQTGLRSGQNVESAAGEPFASLFGDFALALYADSVPGLPRAAVSPRYRTGTRPLRELLARGFGLSGYPLALRGQPLTGSLAFVNMVQGTATYFLLTVPAGGVTVRLTGPNGGALSPTLSPQLGVLRISP</sequence>
<gene>
    <name evidence="1" type="ORF">J421_2657</name>
</gene>
<dbReference type="Proteomes" id="UP000019151">
    <property type="component" value="Chromosome"/>
</dbReference>
<protein>
    <recommendedName>
        <fullName evidence="3">Peptidase M30, hyicolysin</fullName>
    </recommendedName>
</protein>
<evidence type="ECO:0008006" key="3">
    <source>
        <dbReference type="Google" id="ProtNLM"/>
    </source>
</evidence>
<evidence type="ECO:0000313" key="1">
    <source>
        <dbReference type="EMBL" id="AHG90194.1"/>
    </source>
</evidence>
<dbReference type="HOGENOM" id="CLU_355928_0_0_0"/>